<gene>
    <name evidence="13" type="ORF">HLH28_13545</name>
</gene>
<keyword evidence="6 11" id="KW-0812">Transmembrane</keyword>
<evidence type="ECO:0000256" key="6">
    <source>
        <dbReference type="ARBA" id="ARBA00022692"/>
    </source>
</evidence>
<evidence type="ECO:0000259" key="12">
    <source>
        <dbReference type="Pfam" id="PF12019"/>
    </source>
</evidence>
<dbReference type="InterPro" id="IPR022346">
    <property type="entry name" value="T2SS_GspH"/>
</dbReference>
<dbReference type="NCBIfam" id="TIGR02532">
    <property type="entry name" value="IV_pilin_GFxxxE"/>
    <property type="match status" value="1"/>
</dbReference>
<name>A0A7W4K916_9PROT</name>
<organism evidence="13 14">
    <name type="scientific">Gluconacetobacter tumulisoli</name>
    <dbReference type="NCBI Taxonomy" id="1286189"/>
    <lineage>
        <taxon>Bacteria</taxon>
        <taxon>Pseudomonadati</taxon>
        <taxon>Pseudomonadota</taxon>
        <taxon>Alphaproteobacteria</taxon>
        <taxon>Acetobacterales</taxon>
        <taxon>Acetobacteraceae</taxon>
        <taxon>Gluconacetobacter</taxon>
    </lineage>
</organism>
<dbReference type="GO" id="GO:0015627">
    <property type="term" value="C:type II protein secretion system complex"/>
    <property type="evidence" value="ECO:0007669"/>
    <property type="project" value="InterPro"/>
</dbReference>
<keyword evidence="3" id="KW-1003">Cell membrane</keyword>
<proteinExistence type="inferred from homology"/>
<dbReference type="Pfam" id="PF07963">
    <property type="entry name" value="N_methyl"/>
    <property type="match status" value="1"/>
</dbReference>
<keyword evidence="7 11" id="KW-1133">Transmembrane helix</keyword>
<evidence type="ECO:0000256" key="9">
    <source>
        <dbReference type="ARBA" id="ARBA00025772"/>
    </source>
</evidence>
<dbReference type="Pfam" id="PF12019">
    <property type="entry name" value="GspH"/>
    <property type="match status" value="1"/>
</dbReference>
<dbReference type="Proteomes" id="UP000578030">
    <property type="component" value="Unassembled WGS sequence"/>
</dbReference>
<evidence type="ECO:0000256" key="4">
    <source>
        <dbReference type="ARBA" id="ARBA00022481"/>
    </source>
</evidence>
<dbReference type="GO" id="GO:0015628">
    <property type="term" value="P:protein secretion by the type II secretion system"/>
    <property type="evidence" value="ECO:0007669"/>
    <property type="project" value="InterPro"/>
</dbReference>
<comment type="similarity">
    <text evidence="9">Belongs to the GSP H family.</text>
</comment>
<dbReference type="PROSITE" id="PS00409">
    <property type="entry name" value="PROKAR_NTER_METHYL"/>
    <property type="match status" value="1"/>
</dbReference>
<keyword evidence="14" id="KW-1185">Reference proteome</keyword>
<dbReference type="InterPro" id="IPR045584">
    <property type="entry name" value="Pilin-like"/>
</dbReference>
<feature type="transmembrane region" description="Helical" evidence="11">
    <location>
        <begin position="12"/>
        <end position="31"/>
    </location>
</feature>
<evidence type="ECO:0000256" key="11">
    <source>
        <dbReference type="SAM" id="Phobius"/>
    </source>
</evidence>
<dbReference type="RefSeq" id="WP_182960062.1">
    <property type="nucleotide sequence ID" value="NZ_JABEQM010000011.1"/>
</dbReference>
<evidence type="ECO:0000313" key="14">
    <source>
        <dbReference type="Proteomes" id="UP000578030"/>
    </source>
</evidence>
<reference evidence="13 14" key="1">
    <citation type="submission" date="2020-04" db="EMBL/GenBank/DDBJ databases">
        <title>Description of novel Gluconacetobacter.</title>
        <authorList>
            <person name="Sombolestani A."/>
        </authorList>
    </citation>
    <scope>NUCLEOTIDE SEQUENCE [LARGE SCALE GENOMIC DNA]</scope>
    <source>
        <strain evidence="13 14">LMG 27802</strain>
    </source>
</reference>
<evidence type="ECO:0000256" key="10">
    <source>
        <dbReference type="ARBA" id="ARBA00030775"/>
    </source>
</evidence>
<comment type="caution">
    <text evidence="13">The sequence shown here is derived from an EMBL/GenBank/DDBJ whole genome shotgun (WGS) entry which is preliminary data.</text>
</comment>
<keyword evidence="8 11" id="KW-0472">Membrane</keyword>
<evidence type="ECO:0000256" key="3">
    <source>
        <dbReference type="ARBA" id="ARBA00022475"/>
    </source>
</evidence>
<evidence type="ECO:0000256" key="5">
    <source>
        <dbReference type="ARBA" id="ARBA00022519"/>
    </source>
</evidence>
<dbReference type="GO" id="GO:0005886">
    <property type="term" value="C:plasma membrane"/>
    <property type="evidence" value="ECO:0007669"/>
    <property type="project" value="UniProtKB-SubCell"/>
</dbReference>
<dbReference type="EMBL" id="JABEQM010000011">
    <property type="protein sequence ID" value="MBB2202580.1"/>
    <property type="molecule type" value="Genomic_DNA"/>
</dbReference>
<evidence type="ECO:0000256" key="8">
    <source>
        <dbReference type="ARBA" id="ARBA00023136"/>
    </source>
</evidence>
<protein>
    <recommendedName>
        <fullName evidence="2">Type II secretion system protein H</fullName>
    </recommendedName>
    <alternativeName>
        <fullName evidence="10">General secretion pathway protein H</fullName>
    </alternativeName>
</protein>
<evidence type="ECO:0000256" key="2">
    <source>
        <dbReference type="ARBA" id="ARBA00021549"/>
    </source>
</evidence>
<accession>A0A7W4K916</accession>
<comment type="subcellular location">
    <subcellularLocation>
        <location evidence="1">Cell inner membrane</location>
        <topology evidence="1">Single-pass membrane protein</topology>
    </subcellularLocation>
</comment>
<keyword evidence="4" id="KW-0488">Methylation</keyword>
<sequence>MRNNGPDGGFTLIEMIVVVLVLALIATILVARGPLHSATLDLRGAAQSLAVAMRQGRMQAIVSGTAITVTIDPVHMQYGAGHDARQALPRGLALAAGSATSITFYPDGSASGARIGLVEQGRQVTLRTNWLTGAVTVDGP</sequence>
<evidence type="ECO:0000313" key="13">
    <source>
        <dbReference type="EMBL" id="MBB2202580.1"/>
    </source>
</evidence>
<evidence type="ECO:0000256" key="7">
    <source>
        <dbReference type="ARBA" id="ARBA00022989"/>
    </source>
</evidence>
<evidence type="ECO:0000256" key="1">
    <source>
        <dbReference type="ARBA" id="ARBA00004377"/>
    </source>
</evidence>
<dbReference type="InterPro" id="IPR012902">
    <property type="entry name" value="N_methyl_site"/>
</dbReference>
<dbReference type="SUPFAM" id="SSF54523">
    <property type="entry name" value="Pili subunits"/>
    <property type="match status" value="1"/>
</dbReference>
<feature type="domain" description="General secretion pathway GspH" evidence="12">
    <location>
        <begin position="45"/>
        <end position="131"/>
    </location>
</feature>
<keyword evidence="5" id="KW-0997">Cell inner membrane</keyword>
<dbReference type="AlphaFoldDB" id="A0A7W4K916"/>